<evidence type="ECO:0000256" key="1">
    <source>
        <dbReference type="SAM" id="SignalP"/>
    </source>
</evidence>
<sequence length="237" mass="25595">MMRLFLLLSLLGCVWASPTPKTPTRLSIFDDDSIPVVNQPDLGLLNDTLEPRDLGGEKRAFNLAYTLTDVFFDGRNQGNWLPFVVRGSLLVIEGIPSATQNGQNPVDIVISIGNPVNSPVAGSISYVTNRYLNPFIRASTDRTRFDFARVFTTLNTVTVSVDTSSAAANQISVFNARSGFTANVYNPAIGGFNLVFGNNGQVSGRISLIGRSHISGGQAPYRAIISGIVKQRGRTTI</sequence>
<organism evidence="2 3">
    <name type="scientific">Dactylonectria estremocensis</name>
    <dbReference type="NCBI Taxonomy" id="1079267"/>
    <lineage>
        <taxon>Eukaryota</taxon>
        <taxon>Fungi</taxon>
        <taxon>Dikarya</taxon>
        <taxon>Ascomycota</taxon>
        <taxon>Pezizomycotina</taxon>
        <taxon>Sordariomycetes</taxon>
        <taxon>Hypocreomycetidae</taxon>
        <taxon>Hypocreales</taxon>
        <taxon>Nectriaceae</taxon>
        <taxon>Dactylonectria</taxon>
    </lineage>
</organism>
<reference evidence="2" key="1">
    <citation type="journal article" date="2021" name="Nat. Commun.">
        <title>Genetic determinants of endophytism in the Arabidopsis root mycobiome.</title>
        <authorList>
            <person name="Mesny F."/>
            <person name="Miyauchi S."/>
            <person name="Thiergart T."/>
            <person name="Pickel B."/>
            <person name="Atanasova L."/>
            <person name="Karlsson M."/>
            <person name="Huettel B."/>
            <person name="Barry K.W."/>
            <person name="Haridas S."/>
            <person name="Chen C."/>
            <person name="Bauer D."/>
            <person name="Andreopoulos W."/>
            <person name="Pangilinan J."/>
            <person name="LaButti K."/>
            <person name="Riley R."/>
            <person name="Lipzen A."/>
            <person name="Clum A."/>
            <person name="Drula E."/>
            <person name="Henrissat B."/>
            <person name="Kohler A."/>
            <person name="Grigoriev I.V."/>
            <person name="Martin F.M."/>
            <person name="Hacquard S."/>
        </authorList>
    </citation>
    <scope>NUCLEOTIDE SEQUENCE</scope>
    <source>
        <strain evidence="2">MPI-CAGE-AT-0021</strain>
    </source>
</reference>
<keyword evidence="1" id="KW-0732">Signal</keyword>
<evidence type="ECO:0000313" key="2">
    <source>
        <dbReference type="EMBL" id="KAH7142864.1"/>
    </source>
</evidence>
<feature type="chain" id="PRO_5040339852" evidence="1">
    <location>
        <begin position="17"/>
        <end position="237"/>
    </location>
</feature>
<proteinExistence type="predicted"/>
<dbReference type="OrthoDB" id="5084676at2759"/>
<protein>
    <submittedName>
        <fullName evidence="2">Uncharacterized protein</fullName>
    </submittedName>
</protein>
<comment type="caution">
    <text evidence="2">The sequence shown here is derived from an EMBL/GenBank/DDBJ whole genome shotgun (WGS) entry which is preliminary data.</text>
</comment>
<dbReference type="AlphaFoldDB" id="A0A9P9ERG5"/>
<name>A0A9P9ERG5_9HYPO</name>
<dbReference type="EMBL" id="JAGMUU010000011">
    <property type="protein sequence ID" value="KAH7142864.1"/>
    <property type="molecule type" value="Genomic_DNA"/>
</dbReference>
<accession>A0A9P9ERG5</accession>
<evidence type="ECO:0000313" key="3">
    <source>
        <dbReference type="Proteomes" id="UP000717696"/>
    </source>
</evidence>
<gene>
    <name evidence="2" type="ORF">B0J13DRAFT_526309</name>
</gene>
<feature type="signal peptide" evidence="1">
    <location>
        <begin position="1"/>
        <end position="16"/>
    </location>
</feature>
<dbReference type="Proteomes" id="UP000717696">
    <property type="component" value="Unassembled WGS sequence"/>
</dbReference>
<keyword evidence="3" id="KW-1185">Reference proteome</keyword>